<gene>
    <name evidence="2" type="ORF">OHV25_02965</name>
</gene>
<reference evidence="2" key="1">
    <citation type="submission" date="2022-10" db="EMBL/GenBank/DDBJ databases">
        <title>The complete genomes of actinobacterial strains from the NBC collection.</title>
        <authorList>
            <person name="Joergensen T.S."/>
            <person name="Alvarez Arevalo M."/>
            <person name="Sterndorff E.B."/>
            <person name="Faurdal D."/>
            <person name="Vuksanovic O."/>
            <person name="Mourched A.-S."/>
            <person name="Charusanti P."/>
            <person name="Shaw S."/>
            <person name="Blin K."/>
            <person name="Weber T."/>
        </authorList>
    </citation>
    <scope>NUCLEOTIDE SEQUENCE</scope>
    <source>
        <strain evidence="2">NBC_00060</strain>
    </source>
</reference>
<protein>
    <submittedName>
        <fullName evidence="2">Uncharacterized protein</fullName>
    </submittedName>
</protein>
<sequence length="48" mass="5186">MSRLVGEALDALRRRPMRQRIAEAAPHLIAHSPQESGAVPEGEAEALP</sequence>
<dbReference type="EMBL" id="CP108253">
    <property type="protein sequence ID" value="WTU38597.1"/>
    <property type="molecule type" value="Genomic_DNA"/>
</dbReference>
<organism evidence="2">
    <name type="scientific">Streptomyces sp. NBC_00060</name>
    <dbReference type="NCBI Taxonomy" id="2975636"/>
    <lineage>
        <taxon>Bacteria</taxon>
        <taxon>Bacillati</taxon>
        <taxon>Actinomycetota</taxon>
        <taxon>Actinomycetes</taxon>
        <taxon>Kitasatosporales</taxon>
        <taxon>Streptomycetaceae</taxon>
        <taxon>Streptomyces</taxon>
    </lineage>
</organism>
<name>A0AAU2GRZ1_9ACTN</name>
<accession>A0AAU2GRZ1</accession>
<feature type="region of interest" description="Disordered" evidence="1">
    <location>
        <begin position="26"/>
        <end position="48"/>
    </location>
</feature>
<dbReference type="AlphaFoldDB" id="A0AAU2GRZ1"/>
<evidence type="ECO:0000313" key="2">
    <source>
        <dbReference type="EMBL" id="WTU38597.1"/>
    </source>
</evidence>
<proteinExistence type="predicted"/>
<evidence type="ECO:0000256" key="1">
    <source>
        <dbReference type="SAM" id="MobiDB-lite"/>
    </source>
</evidence>